<organism evidence="3 4">
    <name type="scientific">Knoellia flava TL1</name>
    <dbReference type="NCBI Taxonomy" id="1385518"/>
    <lineage>
        <taxon>Bacteria</taxon>
        <taxon>Bacillati</taxon>
        <taxon>Actinomycetota</taxon>
        <taxon>Actinomycetes</taxon>
        <taxon>Micrococcales</taxon>
        <taxon>Intrasporangiaceae</taxon>
        <taxon>Knoellia</taxon>
    </lineage>
</organism>
<proteinExistence type="predicted"/>
<feature type="region of interest" description="Disordered" evidence="1">
    <location>
        <begin position="115"/>
        <end position="165"/>
    </location>
</feature>
<protein>
    <submittedName>
        <fullName evidence="3">Uncharacterized protein</fullName>
    </submittedName>
</protein>
<keyword evidence="2" id="KW-1133">Transmembrane helix</keyword>
<evidence type="ECO:0000313" key="3">
    <source>
        <dbReference type="EMBL" id="KGN28851.1"/>
    </source>
</evidence>
<keyword evidence="2" id="KW-0812">Transmembrane</keyword>
<feature type="compositionally biased region" description="Gly residues" evidence="1">
    <location>
        <begin position="143"/>
        <end position="165"/>
    </location>
</feature>
<sequence length="206" mass="19802">KTSGGWANDAFTTTVNTNSTGLAVQALQAYLDEHPGSAAAEGAVTKGRAWVAGLQVLPTTGAAAATNVGAIAYSPEAFAAGPATSTDQWERATPQAMLAFGLPGFDTLVVAAAPTATPTPTPTTSASSSATPTGGTTEPTTPGTGGSDGGPGDGTAGGSGTDTGSGSDGGLAYTGAAVWPALAVAVLLLLAGSAFVLVSRRRGVHA</sequence>
<reference evidence="3 4" key="1">
    <citation type="submission" date="2013-08" db="EMBL/GenBank/DDBJ databases">
        <title>The genome sequence of Knoellia flava.</title>
        <authorList>
            <person name="Zhu W."/>
            <person name="Wang G."/>
        </authorList>
    </citation>
    <scope>NUCLEOTIDE SEQUENCE [LARGE SCALE GENOMIC DNA]</scope>
    <source>
        <strain evidence="3 4">TL1</strain>
    </source>
</reference>
<name>A0ABR4X9E8_9MICO</name>
<gene>
    <name evidence="3" type="ORF">N798_16895</name>
</gene>
<keyword evidence="4" id="KW-1185">Reference proteome</keyword>
<dbReference type="Proteomes" id="UP000029990">
    <property type="component" value="Unassembled WGS sequence"/>
</dbReference>
<keyword evidence="2" id="KW-0472">Membrane</keyword>
<comment type="caution">
    <text evidence="3">The sequence shown here is derived from an EMBL/GenBank/DDBJ whole genome shotgun (WGS) entry which is preliminary data.</text>
</comment>
<evidence type="ECO:0000256" key="1">
    <source>
        <dbReference type="SAM" id="MobiDB-lite"/>
    </source>
</evidence>
<accession>A0ABR4X9E8</accession>
<dbReference type="EMBL" id="AVPI01000083">
    <property type="protein sequence ID" value="KGN28851.1"/>
    <property type="molecule type" value="Genomic_DNA"/>
</dbReference>
<evidence type="ECO:0000256" key="2">
    <source>
        <dbReference type="SAM" id="Phobius"/>
    </source>
</evidence>
<feature type="non-terminal residue" evidence="3">
    <location>
        <position position="1"/>
    </location>
</feature>
<feature type="compositionally biased region" description="Low complexity" evidence="1">
    <location>
        <begin position="115"/>
        <end position="142"/>
    </location>
</feature>
<evidence type="ECO:0000313" key="4">
    <source>
        <dbReference type="Proteomes" id="UP000029990"/>
    </source>
</evidence>
<feature type="transmembrane region" description="Helical" evidence="2">
    <location>
        <begin position="177"/>
        <end position="198"/>
    </location>
</feature>